<dbReference type="PANTHER" id="PTHR43674">
    <property type="entry name" value="NITRILASE C965.09-RELATED"/>
    <property type="match status" value="1"/>
</dbReference>
<evidence type="ECO:0000313" key="4">
    <source>
        <dbReference type="Proteomes" id="UP000317243"/>
    </source>
</evidence>
<dbReference type="EC" id="3.5.1.77" evidence="3"/>
<dbReference type="CDD" id="cd07197">
    <property type="entry name" value="nitrilase"/>
    <property type="match status" value="1"/>
</dbReference>
<proteinExistence type="predicted"/>
<dbReference type="InterPro" id="IPR036526">
    <property type="entry name" value="C-N_Hydrolase_sf"/>
</dbReference>
<dbReference type="Gene3D" id="3.60.110.10">
    <property type="entry name" value="Carbon-nitrogen hydrolase"/>
    <property type="match status" value="1"/>
</dbReference>
<evidence type="ECO:0000313" key="3">
    <source>
        <dbReference type="EMBL" id="TWT58163.1"/>
    </source>
</evidence>
<dbReference type="InterPro" id="IPR003010">
    <property type="entry name" value="C-N_Hydrolase"/>
</dbReference>
<dbReference type="Proteomes" id="UP000317243">
    <property type="component" value="Unassembled WGS sequence"/>
</dbReference>
<dbReference type="SUPFAM" id="SSF56317">
    <property type="entry name" value="Carbon-nitrogen hydrolase"/>
    <property type="match status" value="1"/>
</dbReference>
<name>A0A5C5X7C7_9PLAN</name>
<accession>A0A5C5X7C7</accession>
<evidence type="ECO:0000256" key="1">
    <source>
        <dbReference type="ARBA" id="ARBA00022801"/>
    </source>
</evidence>
<organism evidence="3 4">
    <name type="scientific">Thalassoglobus neptunius</name>
    <dbReference type="NCBI Taxonomy" id="1938619"/>
    <lineage>
        <taxon>Bacteria</taxon>
        <taxon>Pseudomonadati</taxon>
        <taxon>Planctomycetota</taxon>
        <taxon>Planctomycetia</taxon>
        <taxon>Planctomycetales</taxon>
        <taxon>Planctomycetaceae</taxon>
        <taxon>Thalassoglobus</taxon>
    </lineage>
</organism>
<feature type="domain" description="CN hydrolase" evidence="2">
    <location>
        <begin position="1"/>
        <end position="239"/>
    </location>
</feature>
<dbReference type="InterPro" id="IPR050345">
    <property type="entry name" value="Aliph_Amidase/BUP"/>
</dbReference>
<protein>
    <submittedName>
        <fullName evidence="3">N-carbamoyl-D-amino acid hydrolase</fullName>
        <ecNumber evidence="3">3.5.1.77</ecNumber>
    </submittedName>
</protein>
<evidence type="ECO:0000259" key="2">
    <source>
        <dbReference type="PROSITE" id="PS50263"/>
    </source>
</evidence>
<sequence>MRVAAVQMDVKIGAPEQNLASMMNAFSAARQNGAELVIFPECALTGYCFESAEEALPFAEELTGPSVSAFQSKIQELGGAAVFGMLTPSPDGVFNTAVLLNSDGVIGAYRKIHLPGLGIDQYATYGDEPFRVYDVGGIRVGLAICYDSAFPESSRDMALQGADLIALPTNFPTGAENMTRYTINTRAMENKIYFAAVNRVGKERGFRFLGETTVADPNGNTLCKGSETAEEILYFDVDPAEAREKRIVRVPGKHAIDRMADRRPEMYGSLVEPHNLPRPGRE</sequence>
<reference evidence="3 4" key="1">
    <citation type="submission" date="2019-02" db="EMBL/GenBank/DDBJ databases">
        <title>Deep-cultivation of Planctomycetes and their phenomic and genomic characterization uncovers novel biology.</title>
        <authorList>
            <person name="Wiegand S."/>
            <person name="Jogler M."/>
            <person name="Boedeker C."/>
            <person name="Pinto D."/>
            <person name="Vollmers J."/>
            <person name="Rivas-Marin E."/>
            <person name="Kohn T."/>
            <person name="Peeters S.H."/>
            <person name="Heuer A."/>
            <person name="Rast P."/>
            <person name="Oberbeckmann S."/>
            <person name="Bunk B."/>
            <person name="Jeske O."/>
            <person name="Meyerdierks A."/>
            <person name="Storesund J.E."/>
            <person name="Kallscheuer N."/>
            <person name="Luecker S."/>
            <person name="Lage O.M."/>
            <person name="Pohl T."/>
            <person name="Merkel B.J."/>
            <person name="Hornburger P."/>
            <person name="Mueller R.-W."/>
            <person name="Bruemmer F."/>
            <person name="Labrenz M."/>
            <person name="Spormann A.M."/>
            <person name="Op Den Camp H."/>
            <person name="Overmann J."/>
            <person name="Amann R."/>
            <person name="Jetten M.S.M."/>
            <person name="Mascher T."/>
            <person name="Medema M.H."/>
            <person name="Devos D.P."/>
            <person name="Kaster A.-K."/>
            <person name="Ovreas L."/>
            <person name="Rohde M."/>
            <person name="Galperin M.Y."/>
            <person name="Jogler C."/>
        </authorList>
    </citation>
    <scope>NUCLEOTIDE SEQUENCE [LARGE SCALE GENOMIC DNA]</scope>
    <source>
        <strain evidence="3 4">KOR42</strain>
    </source>
</reference>
<dbReference type="AlphaFoldDB" id="A0A5C5X7C7"/>
<gene>
    <name evidence="3" type="ORF">KOR42_15340</name>
</gene>
<dbReference type="GO" id="GO:0047417">
    <property type="term" value="F:N-carbamoyl-D-amino acid hydrolase activity"/>
    <property type="evidence" value="ECO:0007669"/>
    <property type="project" value="UniProtKB-EC"/>
</dbReference>
<comment type="caution">
    <text evidence="3">The sequence shown here is derived from an EMBL/GenBank/DDBJ whole genome shotgun (WGS) entry which is preliminary data.</text>
</comment>
<keyword evidence="4" id="KW-1185">Reference proteome</keyword>
<dbReference type="EMBL" id="SIHI01000001">
    <property type="protein sequence ID" value="TWT58163.1"/>
    <property type="molecule type" value="Genomic_DNA"/>
</dbReference>
<dbReference type="PANTHER" id="PTHR43674:SF2">
    <property type="entry name" value="BETA-UREIDOPROPIONASE"/>
    <property type="match status" value="1"/>
</dbReference>
<dbReference type="PROSITE" id="PS50263">
    <property type="entry name" value="CN_HYDROLASE"/>
    <property type="match status" value="1"/>
</dbReference>
<dbReference type="Pfam" id="PF00795">
    <property type="entry name" value="CN_hydrolase"/>
    <property type="match status" value="1"/>
</dbReference>
<keyword evidence="1 3" id="KW-0378">Hydrolase</keyword>
<dbReference type="RefSeq" id="WP_146508362.1">
    <property type="nucleotide sequence ID" value="NZ_SIHI01000001.1"/>
</dbReference>
<dbReference type="OrthoDB" id="2826359at2"/>